<dbReference type="PANTHER" id="PTHR44757">
    <property type="entry name" value="DIGUANYLATE CYCLASE DGCP"/>
    <property type="match status" value="1"/>
</dbReference>
<dbReference type="Gene3D" id="3.40.50.2300">
    <property type="match status" value="1"/>
</dbReference>
<dbReference type="Pfam" id="PF00990">
    <property type="entry name" value="GGDEF"/>
    <property type="match status" value="1"/>
</dbReference>
<dbReference type="Proteomes" id="UP000000422">
    <property type="component" value="Chromosome"/>
</dbReference>
<dbReference type="InterPro" id="IPR001610">
    <property type="entry name" value="PAC"/>
</dbReference>
<dbReference type="InterPro" id="IPR011006">
    <property type="entry name" value="CheY-like_superfamily"/>
</dbReference>
<dbReference type="InterPro" id="IPR000700">
    <property type="entry name" value="PAS-assoc_C"/>
</dbReference>
<dbReference type="PROSITE" id="PS50883">
    <property type="entry name" value="EAL"/>
    <property type="match status" value="1"/>
</dbReference>
<dbReference type="AlphaFoldDB" id="Q7M9C5"/>
<dbReference type="Gene3D" id="3.30.70.270">
    <property type="match status" value="1"/>
</dbReference>
<name>Q7M9C5_WOLSU</name>
<reference evidence="7 8" key="1">
    <citation type="journal article" date="2003" name="Proc. Natl. Acad. Sci. U.S.A.">
        <title>Complete genome sequence and analysis of Wolinella succinogenes.</title>
        <authorList>
            <person name="Baar C."/>
            <person name="Eppinger M."/>
            <person name="Raddatz G."/>
            <person name="Simon JM."/>
            <person name="Lanz C."/>
            <person name="Klimmek O."/>
            <person name="Nandakumar R."/>
            <person name="Gross R."/>
            <person name="Rosinus A."/>
            <person name="Keller H."/>
            <person name="Jagtap P."/>
            <person name="Linke B."/>
            <person name="Meyer F."/>
            <person name="Lederer H."/>
            <person name="Schuster S.C."/>
        </authorList>
    </citation>
    <scope>NUCLEOTIDE SEQUENCE [LARGE SCALE GENOMIC DNA]</scope>
    <source>
        <strain evidence="8">ATCC 29543 / DSM 1740 / CCUG 13145 / JCM 31913 / LMG 7466 / NCTC 11488 / FDC 602W</strain>
    </source>
</reference>
<evidence type="ECO:0000259" key="5">
    <source>
        <dbReference type="PROSITE" id="PS50883"/>
    </source>
</evidence>
<evidence type="ECO:0000313" key="7">
    <source>
        <dbReference type="EMBL" id="CAE10122.1"/>
    </source>
</evidence>
<evidence type="ECO:0000259" key="3">
    <source>
        <dbReference type="PROSITE" id="PS50112"/>
    </source>
</evidence>
<dbReference type="PROSITE" id="PS50887">
    <property type="entry name" value="GGDEF"/>
    <property type="match status" value="1"/>
</dbReference>
<dbReference type="Gene3D" id="3.30.450.20">
    <property type="entry name" value="PAS domain"/>
    <property type="match status" value="1"/>
</dbReference>
<evidence type="ECO:0000313" key="8">
    <source>
        <dbReference type="Proteomes" id="UP000000422"/>
    </source>
</evidence>
<evidence type="ECO:0000259" key="2">
    <source>
        <dbReference type="PROSITE" id="PS50110"/>
    </source>
</evidence>
<dbReference type="RefSeq" id="WP_011138916.1">
    <property type="nucleotide sequence ID" value="NC_005090.1"/>
</dbReference>
<dbReference type="SUPFAM" id="SSF52172">
    <property type="entry name" value="CheY-like"/>
    <property type="match status" value="1"/>
</dbReference>
<dbReference type="InterPro" id="IPR013655">
    <property type="entry name" value="PAS_fold_3"/>
</dbReference>
<feature type="domain" description="PAS" evidence="3">
    <location>
        <begin position="138"/>
        <end position="207"/>
    </location>
</feature>
<dbReference type="GO" id="GO:0000160">
    <property type="term" value="P:phosphorelay signal transduction system"/>
    <property type="evidence" value="ECO:0007669"/>
    <property type="project" value="InterPro"/>
</dbReference>
<dbReference type="eggNOG" id="COG5001">
    <property type="taxonomic scope" value="Bacteria"/>
</dbReference>
<sequence>MESVSKNSSILIVEDEERARIDTQSLLSKHYERVLSAGSAKEALELYYAHKPDIFIVDIFLPDMNGIDLIKAIRRHFPKACVVVISGTGSVDLLAEAIELNIDRFIKKPFDPSAFLEVIRSLEVRILLERENIHQQKILGEYKKAIDVSNIVSITDKRGVIKYANDMFCRISGYSREELVGQKHNIIRHPEMEDAVFKEMWQQITSKQVWKGVVKNRAKDGSTYIVDSVIVPIVDEYGRIEEYIAIRHDLTELMQKNAIIKRQSTDSLTGLENRIKLIEDIESSSSVVLCLINIDGFSDVNDVYGIEFGDRILALVAKRIVQSLPDRDYRPYRLGGDEFAILLSSAREDYMEVFKKAVESITLEPLLNEGQIVYLTARMGIAINEGRDSLSKASLAIKHAKEMRQGIIIYERHFDLESGYKSNILWANRLFRALGERRIKPFFQPILNLKTGKIEKYEALVRMMDEEKGEVSPFYFLEIAKKTILPLKFKTIN</sequence>
<keyword evidence="1" id="KW-0597">Phosphoprotein</keyword>
<dbReference type="HOGENOM" id="CLU_000445_70_50_7"/>
<dbReference type="PROSITE" id="PS50110">
    <property type="entry name" value="RESPONSE_REGULATORY"/>
    <property type="match status" value="1"/>
</dbReference>
<dbReference type="Pfam" id="PF00072">
    <property type="entry name" value="Response_reg"/>
    <property type="match status" value="1"/>
</dbReference>
<dbReference type="InterPro" id="IPR000014">
    <property type="entry name" value="PAS"/>
</dbReference>
<dbReference type="SMART" id="SM00086">
    <property type="entry name" value="PAC"/>
    <property type="match status" value="1"/>
</dbReference>
<dbReference type="EMBL" id="BX571659">
    <property type="protein sequence ID" value="CAE10122.1"/>
    <property type="molecule type" value="Genomic_DNA"/>
</dbReference>
<dbReference type="InterPro" id="IPR001789">
    <property type="entry name" value="Sig_transdc_resp-reg_receiver"/>
</dbReference>
<feature type="domain" description="GGDEF" evidence="6">
    <location>
        <begin position="285"/>
        <end position="412"/>
    </location>
</feature>
<dbReference type="InterPro" id="IPR001633">
    <property type="entry name" value="EAL_dom"/>
</dbReference>
<dbReference type="PROSITE" id="PS50112">
    <property type="entry name" value="PAS"/>
    <property type="match status" value="1"/>
</dbReference>
<organism evidence="8">
    <name type="scientific">Wolinella succinogenes (strain ATCC 29543 / DSM 1740 / CCUG 13145 / JCM 31913 / LMG 7466 / NCTC 11488 / FDC 602W)</name>
    <name type="common">Vibrio succinogenes</name>
    <dbReference type="NCBI Taxonomy" id="273121"/>
    <lineage>
        <taxon>Bacteria</taxon>
        <taxon>Pseudomonadati</taxon>
        <taxon>Campylobacterota</taxon>
        <taxon>Epsilonproteobacteria</taxon>
        <taxon>Campylobacterales</taxon>
        <taxon>Helicobacteraceae</taxon>
        <taxon>Wolinella</taxon>
    </lineage>
</organism>
<gene>
    <name evidence="7" type="primary">DGC3</name>
    <name evidence="7" type="ordered locus">WS1021</name>
</gene>
<dbReference type="SUPFAM" id="SSF55785">
    <property type="entry name" value="PYP-like sensor domain (PAS domain)"/>
    <property type="match status" value="1"/>
</dbReference>
<dbReference type="InterPro" id="IPR029787">
    <property type="entry name" value="Nucleotide_cyclase"/>
</dbReference>
<accession>Q7M9C5</accession>
<dbReference type="STRING" id="273121.WS1021"/>
<dbReference type="eggNOG" id="COG2204">
    <property type="taxonomic scope" value="Bacteria"/>
</dbReference>
<dbReference type="SMART" id="SM00448">
    <property type="entry name" value="REC"/>
    <property type="match status" value="1"/>
</dbReference>
<dbReference type="CDD" id="cd00156">
    <property type="entry name" value="REC"/>
    <property type="match status" value="1"/>
</dbReference>
<dbReference type="Pfam" id="PF00563">
    <property type="entry name" value="EAL"/>
    <property type="match status" value="1"/>
</dbReference>
<dbReference type="CDD" id="cd00130">
    <property type="entry name" value="PAS"/>
    <property type="match status" value="1"/>
</dbReference>
<dbReference type="NCBIfam" id="TIGR00229">
    <property type="entry name" value="sensory_box"/>
    <property type="match status" value="1"/>
</dbReference>
<dbReference type="InterPro" id="IPR043128">
    <property type="entry name" value="Rev_trsase/Diguanyl_cyclase"/>
</dbReference>
<dbReference type="PROSITE" id="PS50113">
    <property type="entry name" value="PAC"/>
    <property type="match status" value="1"/>
</dbReference>
<dbReference type="InterPro" id="IPR035965">
    <property type="entry name" value="PAS-like_dom_sf"/>
</dbReference>
<dbReference type="PANTHER" id="PTHR44757:SF2">
    <property type="entry name" value="BIOFILM ARCHITECTURE MAINTENANCE PROTEIN MBAA"/>
    <property type="match status" value="1"/>
</dbReference>
<protein>
    <submittedName>
        <fullName evidence="7">DIGUANYLATE CYCLASE</fullName>
    </submittedName>
</protein>
<dbReference type="InterPro" id="IPR035919">
    <property type="entry name" value="EAL_sf"/>
</dbReference>
<dbReference type="SUPFAM" id="SSF55073">
    <property type="entry name" value="Nucleotide cyclase"/>
    <property type="match status" value="1"/>
</dbReference>
<dbReference type="SMART" id="SM00091">
    <property type="entry name" value="PAS"/>
    <property type="match status" value="1"/>
</dbReference>
<dbReference type="Gene3D" id="3.20.20.450">
    <property type="entry name" value="EAL domain"/>
    <property type="match status" value="1"/>
</dbReference>
<dbReference type="KEGG" id="wsu:WS1021"/>
<keyword evidence="8" id="KW-1185">Reference proteome</keyword>
<feature type="modified residue" description="4-aspartylphosphate" evidence="1">
    <location>
        <position position="58"/>
    </location>
</feature>
<dbReference type="SUPFAM" id="SSF141868">
    <property type="entry name" value="EAL domain-like"/>
    <property type="match status" value="1"/>
</dbReference>
<evidence type="ECO:0000259" key="6">
    <source>
        <dbReference type="PROSITE" id="PS50887"/>
    </source>
</evidence>
<evidence type="ECO:0000259" key="4">
    <source>
        <dbReference type="PROSITE" id="PS50113"/>
    </source>
</evidence>
<feature type="domain" description="EAL" evidence="5">
    <location>
        <begin position="423"/>
        <end position="493"/>
    </location>
</feature>
<dbReference type="CDD" id="cd01949">
    <property type="entry name" value="GGDEF"/>
    <property type="match status" value="1"/>
</dbReference>
<dbReference type="InterPro" id="IPR000160">
    <property type="entry name" value="GGDEF_dom"/>
</dbReference>
<dbReference type="SMART" id="SM00267">
    <property type="entry name" value="GGDEF"/>
    <property type="match status" value="1"/>
</dbReference>
<evidence type="ECO:0000256" key="1">
    <source>
        <dbReference type="PROSITE-ProRule" id="PRU00169"/>
    </source>
</evidence>
<feature type="domain" description="PAC" evidence="4">
    <location>
        <begin position="208"/>
        <end position="262"/>
    </location>
</feature>
<dbReference type="InterPro" id="IPR052155">
    <property type="entry name" value="Biofilm_reg_signaling"/>
</dbReference>
<dbReference type="NCBIfam" id="TIGR00254">
    <property type="entry name" value="GGDEF"/>
    <property type="match status" value="1"/>
</dbReference>
<proteinExistence type="predicted"/>
<dbReference type="Pfam" id="PF08447">
    <property type="entry name" value="PAS_3"/>
    <property type="match status" value="1"/>
</dbReference>
<feature type="domain" description="Response regulatory" evidence="2">
    <location>
        <begin position="9"/>
        <end position="123"/>
    </location>
</feature>